<comment type="caution">
    <text evidence="1">The sequence shown here is derived from an EMBL/GenBank/DDBJ whole genome shotgun (WGS) entry which is preliminary data.</text>
</comment>
<name>A0A9W9WNT6_9EURO</name>
<gene>
    <name evidence="1" type="ORF">N7530_008282</name>
</gene>
<evidence type="ECO:0000313" key="2">
    <source>
        <dbReference type="Proteomes" id="UP001147760"/>
    </source>
</evidence>
<dbReference type="EMBL" id="JAPWDO010000005">
    <property type="protein sequence ID" value="KAJ5470925.1"/>
    <property type="molecule type" value="Genomic_DNA"/>
</dbReference>
<proteinExistence type="predicted"/>
<keyword evidence="2" id="KW-1185">Reference proteome</keyword>
<evidence type="ECO:0000313" key="1">
    <source>
        <dbReference type="EMBL" id="KAJ5470925.1"/>
    </source>
</evidence>
<sequence>MSDEQVEEESKAWLLFISEKGIPAQAAGVDGDPSYIVQQRRELVVKWTEADQSFRHDDPYPIEALVDPNYTPAFTIVVLPPVDPSHSISHVNWIKLLLLFNLFDLARENRLIGDDHGLVLVGESASPPVDMQDVLRWLCLESASFTLISMRPPVLKMLETAKEELFMAFNSPRLAKDVEFYAPGYLAMEVEGRAAEYDPARLPEGFESLLFQSLRVYDF</sequence>
<protein>
    <submittedName>
        <fullName evidence="1">Uncharacterized protein</fullName>
    </submittedName>
</protein>
<organism evidence="1 2">
    <name type="scientific">Penicillium desertorum</name>
    <dbReference type="NCBI Taxonomy" id="1303715"/>
    <lineage>
        <taxon>Eukaryota</taxon>
        <taxon>Fungi</taxon>
        <taxon>Dikarya</taxon>
        <taxon>Ascomycota</taxon>
        <taxon>Pezizomycotina</taxon>
        <taxon>Eurotiomycetes</taxon>
        <taxon>Eurotiomycetidae</taxon>
        <taxon>Eurotiales</taxon>
        <taxon>Aspergillaceae</taxon>
        <taxon>Penicillium</taxon>
    </lineage>
</organism>
<dbReference type="AlphaFoldDB" id="A0A9W9WNT6"/>
<accession>A0A9W9WNT6</accession>
<dbReference type="OrthoDB" id="5396831at2759"/>
<reference evidence="1" key="1">
    <citation type="submission" date="2022-12" db="EMBL/GenBank/DDBJ databases">
        <authorList>
            <person name="Petersen C."/>
        </authorList>
    </citation>
    <scope>NUCLEOTIDE SEQUENCE</scope>
    <source>
        <strain evidence="1">IBT 17660</strain>
    </source>
</reference>
<dbReference type="Proteomes" id="UP001147760">
    <property type="component" value="Unassembled WGS sequence"/>
</dbReference>
<reference evidence="1" key="2">
    <citation type="journal article" date="2023" name="IMA Fungus">
        <title>Comparative genomic study of the Penicillium genus elucidates a diverse pangenome and 15 lateral gene transfer events.</title>
        <authorList>
            <person name="Petersen C."/>
            <person name="Sorensen T."/>
            <person name="Nielsen M.R."/>
            <person name="Sondergaard T.E."/>
            <person name="Sorensen J.L."/>
            <person name="Fitzpatrick D.A."/>
            <person name="Frisvad J.C."/>
            <person name="Nielsen K.L."/>
        </authorList>
    </citation>
    <scope>NUCLEOTIDE SEQUENCE</scope>
    <source>
        <strain evidence="1">IBT 17660</strain>
    </source>
</reference>